<dbReference type="GO" id="GO:0005737">
    <property type="term" value="C:cytoplasm"/>
    <property type="evidence" value="ECO:0007669"/>
    <property type="project" value="UniProtKB-SubCell"/>
</dbReference>
<feature type="binding site" evidence="7">
    <location>
        <position position="131"/>
    </location>
    <ligand>
        <name>Zn(2+)</name>
        <dbReference type="ChEBI" id="CHEBI:29105"/>
        <note>catalytic</note>
    </ligand>
</feature>
<evidence type="ECO:0000256" key="4">
    <source>
        <dbReference type="ARBA" id="ARBA00022759"/>
    </source>
</evidence>
<evidence type="ECO:0000256" key="3">
    <source>
        <dbReference type="ARBA" id="ARBA00022723"/>
    </source>
</evidence>
<dbReference type="GO" id="GO:0004222">
    <property type="term" value="F:metalloendopeptidase activity"/>
    <property type="evidence" value="ECO:0007669"/>
    <property type="project" value="InterPro"/>
</dbReference>
<dbReference type="SUPFAM" id="SSF55486">
    <property type="entry name" value="Metalloproteases ('zincins'), catalytic domain"/>
    <property type="match status" value="1"/>
</dbReference>
<comment type="cofactor">
    <cofactor evidence="7">
        <name>Zn(2+)</name>
        <dbReference type="ChEBI" id="CHEBI:29105"/>
    </cofactor>
    <text evidence="7">Binds 1 zinc ion.</text>
</comment>
<dbReference type="GO" id="GO:0006364">
    <property type="term" value="P:rRNA processing"/>
    <property type="evidence" value="ECO:0007669"/>
    <property type="project" value="UniProtKB-UniRule"/>
</dbReference>
<keyword evidence="6 7" id="KW-0862">Zinc</keyword>
<feature type="binding site" evidence="7">
    <location>
        <position position="135"/>
    </location>
    <ligand>
        <name>Zn(2+)</name>
        <dbReference type="ChEBI" id="CHEBI:29105"/>
        <note>catalytic</note>
    </ligand>
</feature>
<dbReference type="EC" id="3.1.-.-" evidence="7"/>
<organism evidence="9 10">
    <name type="scientific">Meridianimarinicoccus aquatilis</name>
    <dbReference type="NCBI Taxonomy" id="2552766"/>
    <lineage>
        <taxon>Bacteria</taxon>
        <taxon>Pseudomonadati</taxon>
        <taxon>Pseudomonadota</taxon>
        <taxon>Alphaproteobacteria</taxon>
        <taxon>Rhodobacterales</taxon>
        <taxon>Paracoccaceae</taxon>
        <taxon>Meridianimarinicoccus</taxon>
    </lineage>
</organism>
<evidence type="ECO:0000256" key="6">
    <source>
        <dbReference type="ARBA" id="ARBA00022833"/>
    </source>
</evidence>
<dbReference type="PROSITE" id="PS01306">
    <property type="entry name" value="UPF0054"/>
    <property type="match status" value="1"/>
</dbReference>
<evidence type="ECO:0000256" key="5">
    <source>
        <dbReference type="ARBA" id="ARBA00022801"/>
    </source>
</evidence>
<dbReference type="PANTHER" id="PTHR46986">
    <property type="entry name" value="ENDORIBONUCLEASE YBEY, CHLOROPLASTIC"/>
    <property type="match status" value="1"/>
</dbReference>
<keyword evidence="2 7" id="KW-0540">Nuclease</keyword>
<gene>
    <name evidence="7 9" type="primary">ybeY</name>
    <name evidence="9" type="ORF">E2L05_13045</name>
</gene>
<comment type="function">
    <text evidence="7">Single strand-specific metallo-endoribonuclease involved in late-stage 70S ribosome quality control and in maturation of the 3' terminus of the 16S rRNA.</text>
</comment>
<evidence type="ECO:0000256" key="1">
    <source>
        <dbReference type="ARBA" id="ARBA00010875"/>
    </source>
</evidence>
<dbReference type="InterPro" id="IPR023091">
    <property type="entry name" value="MetalPrtase_cat_dom_sf_prd"/>
</dbReference>
<sequence length="176" mass="18392">MPPLVDTLTELPAWAELGLENLAEQAAQAVFLHLGMKPSAYEISLLGCDDARIATLNADFRGKPAPTNVLSWPSEERGADKPGAQPVLPDPSSDGEPVELGDIAIAFGVCRKEAAVAGVPLATHVSHLLVHGVLHLLGFDHIDDADAALMEGLESEILKTMGLPDPYAGTDAATVA</sequence>
<dbReference type="HAMAP" id="MF_00009">
    <property type="entry name" value="Endoribonucl_YbeY"/>
    <property type="match status" value="1"/>
</dbReference>
<evidence type="ECO:0000256" key="7">
    <source>
        <dbReference type="HAMAP-Rule" id="MF_00009"/>
    </source>
</evidence>
<dbReference type="PANTHER" id="PTHR46986:SF1">
    <property type="entry name" value="ENDORIBONUCLEASE YBEY, CHLOROPLASTIC"/>
    <property type="match status" value="1"/>
</dbReference>
<keyword evidence="7" id="KW-0690">Ribosome biogenesis</keyword>
<proteinExistence type="inferred from homology"/>
<keyword evidence="7" id="KW-0963">Cytoplasm</keyword>
<feature type="binding site" evidence="7">
    <location>
        <position position="141"/>
    </location>
    <ligand>
        <name>Zn(2+)</name>
        <dbReference type="ChEBI" id="CHEBI:29105"/>
        <note>catalytic</note>
    </ligand>
</feature>
<evidence type="ECO:0000256" key="2">
    <source>
        <dbReference type="ARBA" id="ARBA00022722"/>
    </source>
</evidence>
<keyword evidence="4 7" id="KW-0255">Endonuclease</keyword>
<comment type="caution">
    <text evidence="9">The sequence shown here is derived from an EMBL/GenBank/DDBJ whole genome shotgun (WGS) entry which is preliminary data.</text>
</comment>
<evidence type="ECO:0000313" key="10">
    <source>
        <dbReference type="Proteomes" id="UP000294562"/>
    </source>
</evidence>
<dbReference type="Gene3D" id="3.40.390.30">
    <property type="entry name" value="Metalloproteases ('zincins'), catalytic domain"/>
    <property type="match status" value="1"/>
</dbReference>
<dbReference type="OrthoDB" id="9807740at2"/>
<protein>
    <recommendedName>
        <fullName evidence="7">Endoribonuclease YbeY</fullName>
        <ecNumber evidence="7">3.1.-.-</ecNumber>
    </recommendedName>
</protein>
<keyword evidence="3 7" id="KW-0479">Metal-binding</keyword>
<reference evidence="9 10" key="1">
    <citation type="submission" date="2019-03" db="EMBL/GenBank/DDBJ databases">
        <title>Rhodobacteraceae bacterium SM1902, a new member of the family Rhodobacteraceae isolated from Yantai.</title>
        <authorList>
            <person name="Sun Y."/>
        </authorList>
    </citation>
    <scope>NUCLEOTIDE SEQUENCE [LARGE SCALE GENOMIC DNA]</scope>
    <source>
        <strain evidence="9 10">SM1902</strain>
    </source>
</reference>
<accession>A0A4V3BBA5</accession>
<dbReference type="GO" id="GO:0008270">
    <property type="term" value="F:zinc ion binding"/>
    <property type="evidence" value="ECO:0007669"/>
    <property type="project" value="UniProtKB-UniRule"/>
</dbReference>
<dbReference type="EMBL" id="SMZO01000030">
    <property type="protein sequence ID" value="TDL86419.1"/>
    <property type="molecule type" value="Genomic_DNA"/>
</dbReference>
<dbReference type="InterPro" id="IPR020549">
    <property type="entry name" value="YbeY_CS"/>
</dbReference>
<evidence type="ECO:0000256" key="8">
    <source>
        <dbReference type="SAM" id="MobiDB-lite"/>
    </source>
</evidence>
<feature type="region of interest" description="Disordered" evidence="8">
    <location>
        <begin position="65"/>
        <end position="95"/>
    </location>
</feature>
<dbReference type="Proteomes" id="UP000294562">
    <property type="component" value="Unassembled WGS sequence"/>
</dbReference>
<keyword evidence="10" id="KW-1185">Reference proteome</keyword>
<dbReference type="RefSeq" id="WP_133343345.1">
    <property type="nucleotide sequence ID" value="NZ_SMZO01000030.1"/>
</dbReference>
<keyword evidence="7" id="KW-0698">rRNA processing</keyword>
<dbReference type="GO" id="GO:0004521">
    <property type="term" value="F:RNA endonuclease activity"/>
    <property type="evidence" value="ECO:0007669"/>
    <property type="project" value="UniProtKB-UniRule"/>
</dbReference>
<keyword evidence="5 7" id="KW-0378">Hydrolase</keyword>
<name>A0A4V3BBA5_9RHOB</name>
<evidence type="ECO:0000313" key="9">
    <source>
        <dbReference type="EMBL" id="TDL86419.1"/>
    </source>
</evidence>
<dbReference type="AlphaFoldDB" id="A0A4V3BBA5"/>
<dbReference type="InterPro" id="IPR002036">
    <property type="entry name" value="YbeY"/>
</dbReference>
<comment type="similarity">
    <text evidence="1 7">Belongs to the endoribonuclease YbeY family.</text>
</comment>
<dbReference type="Pfam" id="PF02130">
    <property type="entry name" value="YbeY"/>
    <property type="match status" value="1"/>
</dbReference>
<dbReference type="NCBIfam" id="TIGR00043">
    <property type="entry name" value="rRNA maturation RNase YbeY"/>
    <property type="match status" value="1"/>
</dbReference>
<comment type="subcellular location">
    <subcellularLocation>
        <location evidence="7">Cytoplasm</location>
    </subcellularLocation>
</comment>